<keyword evidence="12 25" id="KW-0548">Nucleotidyltransferase</keyword>
<evidence type="ECO:0000313" key="25">
    <source>
        <dbReference type="EMBL" id="ACB75205.1"/>
    </source>
</evidence>
<evidence type="ECO:0000256" key="19">
    <source>
        <dbReference type="ARBA" id="ARBA00031825"/>
    </source>
</evidence>
<evidence type="ECO:0000256" key="12">
    <source>
        <dbReference type="ARBA" id="ARBA00022695"/>
    </source>
</evidence>
<evidence type="ECO:0000256" key="21">
    <source>
        <dbReference type="ARBA" id="ARBA00032396"/>
    </source>
</evidence>
<keyword evidence="15 24" id="KW-0472">Membrane</keyword>
<evidence type="ECO:0000256" key="23">
    <source>
        <dbReference type="ARBA" id="ARBA00033406"/>
    </source>
</evidence>
<evidence type="ECO:0000256" key="22">
    <source>
        <dbReference type="ARBA" id="ARBA00032743"/>
    </source>
</evidence>
<comment type="catalytic activity">
    <reaction evidence="1">
        <text>a 1,2-diacyl-sn-glycero-3-phosphate + CTP + H(+) = a CDP-1,2-diacyl-sn-glycerol + diphosphate</text>
        <dbReference type="Rhea" id="RHEA:16229"/>
        <dbReference type="ChEBI" id="CHEBI:15378"/>
        <dbReference type="ChEBI" id="CHEBI:33019"/>
        <dbReference type="ChEBI" id="CHEBI:37563"/>
        <dbReference type="ChEBI" id="CHEBI:58332"/>
        <dbReference type="ChEBI" id="CHEBI:58608"/>
        <dbReference type="EC" id="2.7.7.41"/>
    </reaction>
</comment>
<comment type="pathway">
    <text evidence="4">Lipid metabolism.</text>
</comment>
<evidence type="ECO:0000256" key="4">
    <source>
        <dbReference type="ARBA" id="ARBA00005189"/>
    </source>
</evidence>
<keyword evidence="10 25" id="KW-0808">Transferase</keyword>
<comment type="similarity">
    <text evidence="5">Belongs to the CDS family.</text>
</comment>
<feature type="transmembrane region" description="Helical" evidence="24">
    <location>
        <begin position="145"/>
        <end position="167"/>
    </location>
</feature>
<feature type="transmembrane region" description="Helical" evidence="24">
    <location>
        <begin position="213"/>
        <end position="232"/>
    </location>
</feature>
<reference evidence="25 26" key="1">
    <citation type="journal article" date="2011" name="J. Bacteriol.">
        <title>Genome sequence of the verrucomicrobium Opitutus terrae PB90-1, an abundant inhabitant of rice paddy soil ecosystems.</title>
        <authorList>
            <person name="van Passel M.W."/>
            <person name="Kant R."/>
            <person name="Palva A."/>
            <person name="Copeland A."/>
            <person name="Lucas S."/>
            <person name="Lapidus A."/>
            <person name="Glavina del Rio T."/>
            <person name="Pitluck S."/>
            <person name="Goltsman E."/>
            <person name="Clum A."/>
            <person name="Sun H."/>
            <person name="Schmutz J."/>
            <person name="Larimer F.W."/>
            <person name="Land M.L."/>
            <person name="Hauser L."/>
            <person name="Kyrpides N."/>
            <person name="Mikhailova N."/>
            <person name="Richardson P.P."/>
            <person name="Janssen P.H."/>
            <person name="de Vos W.M."/>
            <person name="Smidt H."/>
        </authorList>
    </citation>
    <scope>NUCLEOTIDE SEQUENCE [LARGE SCALE GENOMIC DNA]</scope>
    <source>
        <strain evidence="26">DSM 11246 / JCM 15787 / PB90-1</strain>
    </source>
</reference>
<feature type="transmembrane region" description="Helical" evidence="24">
    <location>
        <begin position="50"/>
        <end position="71"/>
    </location>
</feature>
<keyword evidence="11 24" id="KW-0812">Transmembrane</keyword>
<evidence type="ECO:0000256" key="24">
    <source>
        <dbReference type="SAM" id="Phobius"/>
    </source>
</evidence>
<evidence type="ECO:0000256" key="6">
    <source>
        <dbReference type="ARBA" id="ARBA00012487"/>
    </source>
</evidence>
<dbReference type="PANTHER" id="PTHR46382:SF1">
    <property type="entry name" value="PHOSPHATIDATE CYTIDYLYLTRANSFERASE"/>
    <property type="match status" value="1"/>
</dbReference>
<protein>
    <recommendedName>
        <fullName evidence="7">Phosphatidate cytidylyltransferase</fullName>
        <ecNumber evidence="6">2.7.7.41</ecNumber>
    </recommendedName>
    <alternativeName>
        <fullName evidence="20">CDP-DAG synthase</fullName>
    </alternativeName>
    <alternativeName>
        <fullName evidence="22">CDP-DG synthase</fullName>
    </alternativeName>
    <alternativeName>
        <fullName evidence="18">CDP-diacylglycerol synthase</fullName>
    </alternativeName>
    <alternativeName>
        <fullName evidence="21">CDP-diglyceride pyrophosphorylase</fullName>
    </alternativeName>
    <alternativeName>
        <fullName evidence="23">CDP-diglyceride synthase</fullName>
    </alternativeName>
    <alternativeName>
        <fullName evidence="19">CTP:phosphatidate cytidylyltransferase</fullName>
    </alternativeName>
</protein>
<feature type="transmembrane region" description="Helical" evidence="24">
    <location>
        <begin position="77"/>
        <end position="95"/>
    </location>
</feature>
<dbReference type="HOGENOM" id="CLU_037294_3_1_0"/>
<dbReference type="KEGG" id="ote:Oter_1922"/>
<keyword evidence="17" id="KW-1208">Phospholipid metabolism</keyword>
<dbReference type="GO" id="GO:0004605">
    <property type="term" value="F:phosphatidate cytidylyltransferase activity"/>
    <property type="evidence" value="ECO:0007669"/>
    <property type="project" value="UniProtKB-EC"/>
</dbReference>
<organism evidence="25 26">
    <name type="scientific">Opitutus terrae (strain DSM 11246 / JCM 15787 / PB90-1)</name>
    <dbReference type="NCBI Taxonomy" id="452637"/>
    <lineage>
        <taxon>Bacteria</taxon>
        <taxon>Pseudomonadati</taxon>
        <taxon>Verrucomicrobiota</taxon>
        <taxon>Opitutia</taxon>
        <taxon>Opitutales</taxon>
        <taxon>Opitutaceae</taxon>
        <taxon>Opitutus</taxon>
    </lineage>
</organism>
<evidence type="ECO:0000313" key="26">
    <source>
        <dbReference type="Proteomes" id="UP000007013"/>
    </source>
</evidence>
<dbReference type="Proteomes" id="UP000007013">
    <property type="component" value="Chromosome"/>
</dbReference>
<dbReference type="PANTHER" id="PTHR46382">
    <property type="entry name" value="PHOSPHATIDATE CYTIDYLYLTRANSFERASE"/>
    <property type="match status" value="1"/>
</dbReference>
<evidence type="ECO:0000256" key="17">
    <source>
        <dbReference type="ARBA" id="ARBA00023264"/>
    </source>
</evidence>
<evidence type="ECO:0000256" key="10">
    <source>
        <dbReference type="ARBA" id="ARBA00022679"/>
    </source>
</evidence>
<evidence type="ECO:0000256" key="18">
    <source>
        <dbReference type="ARBA" id="ARBA00029893"/>
    </source>
</evidence>
<evidence type="ECO:0000256" key="20">
    <source>
        <dbReference type="ARBA" id="ARBA00032253"/>
    </source>
</evidence>
<dbReference type="GO" id="GO:0016024">
    <property type="term" value="P:CDP-diacylglycerol biosynthetic process"/>
    <property type="evidence" value="ECO:0007669"/>
    <property type="project" value="TreeGrafter"/>
</dbReference>
<sequence>MAKRILSTVLLWGLVAGALVFFRTEGGVALITLISVLTLREFYRLMQSAGLAPFDKLGMAFGGLITIAPWLEMRFGIPAAHWLALAVVVFSIRILGEREPNNRVEALAATLFGLVYVALMLQYLVRIVTPLPTDTIGPVGRILLFVWLVAVAKFCDVGALLTGLAIGKHKMSPQISPKKSWEGAVGGVVASMLIGAALAWWWRDYFPAHLTPLIAGLFAAPIAVIGIVSDLIESVIKRRATIKDSGDTIPGIGGVFDVSDSLILTAPLGYFLFGLA</sequence>
<evidence type="ECO:0000256" key="3">
    <source>
        <dbReference type="ARBA" id="ARBA00005119"/>
    </source>
</evidence>
<dbReference type="eggNOG" id="COG4589">
    <property type="taxonomic scope" value="Bacteria"/>
</dbReference>
<keyword evidence="14" id="KW-0443">Lipid metabolism</keyword>
<evidence type="ECO:0000256" key="16">
    <source>
        <dbReference type="ARBA" id="ARBA00023209"/>
    </source>
</evidence>
<dbReference type="RefSeq" id="WP_012374742.1">
    <property type="nucleotide sequence ID" value="NC_010571.1"/>
</dbReference>
<comment type="pathway">
    <text evidence="3">Phospholipid metabolism; CDP-diacylglycerol biosynthesis; CDP-diacylglycerol from sn-glycerol 3-phosphate: step 3/3.</text>
</comment>
<evidence type="ECO:0000256" key="11">
    <source>
        <dbReference type="ARBA" id="ARBA00022692"/>
    </source>
</evidence>
<evidence type="ECO:0000256" key="2">
    <source>
        <dbReference type="ARBA" id="ARBA00004651"/>
    </source>
</evidence>
<dbReference type="GO" id="GO:0005886">
    <property type="term" value="C:plasma membrane"/>
    <property type="evidence" value="ECO:0007669"/>
    <property type="project" value="UniProtKB-SubCell"/>
</dbReference>
<feature type="transmembrane region" description="Helical" evidence="24">
    <location>
        <begin position="179"/>
        <end position="201"/>
    </location>
</feature>
<dbReference type="EMBL" id="CP001032">
    <property type="protein sequence ID" value="ACB75205.1"/>
    <property type="molecule type" value="Genomic_DNA"/>
</dbReference>
<keyword evidence="8" id="KW-1003">Cell membrane</keyword>
<keyword evidence="13 24" id="KW-1133">Transmembrane helix</keyword>
<keyword evidence="9" id="KW-0444">Lipid biosynthesis</keyword>
<feature type="transmembrane region" description="Helical" evidence="24">
    <location>
        <begin position="107"/>
        <end position="125"/>
    </location>
</feature>
<evidence type="ECO:0000256" key="8">
    <source>
        <dbReference type="ARBA" id="ARBA00022475"/>
    </source>
</evidence>
<proteinExistence type="inferred from homology"/>
<evidence type="ECO:0000256" key="7">
    <source>
        <dbReference type="ARBA" id="ARBA00019373"/>
    </source>
</evidence>
<dbReference type="EC" id="2.7.7.41" evidence="6"/>
<evidence type="ECO:0000256" key="1">
    <source>
        <dbReference type="ARBA" id="ARBA00001698"/>
    </source>
</evidence>
<evidence type="ECO:0000256" key="9">
    <source>
        <dbReference type="ARBA" id="ARBA00022516"/>
    </source>
</evidence>
<evidence type="ECO:0000256" key="14">
    <source>
        <dbReference type="ARBA" id="ARBA00023098"/>
    </source>
</evidence>
<comment type="subcellular location">
    <subcellularLocation>
        <location evidence="2">Cell membrane</location>
        <topology evidence="2">Multi-pass membrane protein</topology>
    </subcellularLocation>
</comment>
<evidence type="ECO:0000256" key="15">
    <source>
        <dbReference type="ARBA" id="ARBA00023136"/>
    </source>
</evidence>
<dbReference type="STRING" id="452637.Oter_1922"/>
<keyword evidence="16" id="KW-0594">Phospholipid biosynthesis</keyword>
<evidence type="ECO:0000256" key="5">
    <source>
        <dbReference type="ARBA" id="ARBA00010185"/>
    </source>
</evidence>
<dbReference type="AlphaFoldDB" id="B1ZY06"/>
<keyword evidence="26" id="KW-1185">Reference proteome</keyword>
<accession>B1ZY06</accession>
<evidence type="ECO:0000256" key="13">
    <source>
        <dbReference type="ARBA" id="ARBA00022989"/>
    </source>
</evidence>
<dbReference type="Pfam" id="PF01148">
    <property type="entry name" value="CTP_transf_1"/>
    <property type="match status" value="1"/>
</dbReference>
<gene>
    <name evidence="25" type="ordered locus">Oter_1922</name>
</gene>
<dbReference type="OrthoDB" id="9799199at2"/>
<name>B1ZY06_OPITP</name>